<reference evidence="2 3" key="1">
    <citation type="submission" date="2013-07" db="EMBL/GenBank/DDBJ databases">
        <title>Comparative Genomic and Metabolomic Analysis of Twelve Strains of Pseudoalteromonas luteoviolacea.</title>
        <authorList>
            <person name="Vynne N.G."/>
            <person name="Mansson M."/>
            <person name="Gram L."/>
        </authorList>
    </citation>
    <scope>NUCLEOTIDE SEQUENCE [LARGE SCALE GENOMIC DNA]</scope>
    <source>
        <strain evidence="2 3">H33</strain>
    </source>
</reference>
<gene>
    <name evidence="2" type="ORF">N476_11855</name>
</gene>
<sequence>MARPSLEDKINGNAHIIVRRAKLIFAASLFMFALFKFTFSLDSFERKSVLQQKYHRISSTVTELTCSNPKKGSSRYGSAGTINLLLQGAPRKLRISLHEVIPSNTCTKLKDYIRVGDRLNLKITQGWNQITYMENNGTVLYRFESYMHKKEHQHDSAKYLWVCMMIISTFMFIGWGKKITRP</sequence>
<keyword evidence="1" id="KW-0812">Transmembrane</keyword>
<proteinExistence type="predicted"/>
<accession>A0A162AL18</accession>
<keyword evidence="1" id="KW-1133">Transmembrane helix</keyword>
<evidence type="ECO:0000256" key="1">
    <source>
        <dbReference type="SAM" id="Phobius"/>
    </source>
</evidence>
<dbReference type="RefSeq" id="WP_063361172.1">
    <property type="nucleotide sequence ID" value="NZ_AUXZ01000066.1"/>
</dbReference>
<dbReference type="AlphaFoldDB" id="A0A162AL18"/>
<comment type="caution">
    <text evidence="2">The sequence shown here is derived from an EMBL/GenBank/DDBJ whole genome shotgun (WGS) entry which is preliminary data.</text>
</comment>
<dbReference type="Proteomes" id="UP000076503">
    <property type="component" value="Unassembled WGS sequence"/>
</dbReference>
<feature type="transmembrane region" description="Helical" evidence="1">
    <location>
        <begin position="21"/>
        <end position="39"/>
    </location>
</feature>
<organism evidence="2 3">
    <name type="scientific">Pseudoalteromonas luteoviolacea H33</name>
    <dbReference type="NCBI Taxonomy" id="1365251"/>
    <lineage>
        <taxon>Bacteria</taxon>
        <taxon>Pseudomonadati</taxon>
        <taxon>Pseudomonadota</taxon>
        <taxon>Gammaproteobacteria</taxon>
        <taxon>Alteromonadales</taxon>
        <taxon>Pseudoalteromonadaceae</taxon>
        <taxon>Pseudoalteromonas</taxon>
    </lineage>
</organism>
<evidence type="ECO:0000313" key="2">
    <source>
        <dbReference type="EMBL" id="KZN51734.1"/>
    </source>
</evidence>
<feature type="transmembrane region" description="Helical" evidence="1">
    <location>
        <begin position="159"/>
        <end position="176"/>
    </location>
</feature>
<evidence type="ECO:0000313" key="3">
    <source>
        <dbReference type="Proteomes" id="UP000076503"/>
    </source>
</evidence>
<protein>
    <submittedName>
        <fullName evidence="2">Uncharacterized protein</fullName>
    </submittedName>
</protein>
<name>A0A162AL18_9GAMM</name>
<dbReference type="PATRIC" id="fig|1365251.3.peg.1575"/>
<dbReference type="EMBL" id="AUXZ01000066">
    <property type="protein sequence ID" value="KZN51734.1"/>
    <property type="molecule type" value="Genomic_DNA"/>
</dbReference>
<keyword evidence="1" id="KW-0472">Membrane</keyword>